<evidence type="ECO:0000256" key="1">
    <source>
        <dbReference type="ARBA" id="ARBA00004141"/>
    </source>
</evidence>
<keyword evidence="8" id="KW-1185">Reference proteome</keyword>
<accession>A0A1L9SSK1</accession>
<feature type="transmembrane region" description="Helical" evidence="6">
    <location>
        <begin position="91"/>
        <end position="109"/>
    </location>
</feature>
<evidence type="ECO:0000256" key="2">
    <source>
        <dbReference type="ARBA" id="ARBA00022448"/>
    </source>
</evidence>
<feature type="transmembrane region" description="Helical" evidence="6">
    <location>
        <begin position="420"/>
        <end position="441"/>
    </location>
</feature>
<feature type="transmembrane region" description="Helical" evidence="6">
    <location>
        <begin position="347"/>
        <end position="371"/>
    </location>
</feature>
<feature type="transmembrane region" description="Helical" evidence="6">
    <location>
        <begin position="143"/>
        <end position="165"/>
    </location>
</feature>
<dbReference type="VEuPathDB" id="FungiDB:ASPZODRAFT_22854"/>
<dbReference type="GO" id="GO:0022857">
    <property type="term" value="F:transmembrane transporter activity"/>
    <property type="evidence" value="ECO:0007669"/>
    <property type="project" value="InterPro"/>
</dbReference>
<feature type="transmembrane region" description="Helical" evidence="6">
    <location>
        <begin position="214"/>
        <end position="233"/>
    </location>
</feature>
<evidence type="ECO:0008006" key="9">
    <source>
        <dbReference type="Google" id="ProtNLM"/>
    </source>
</evidence>
<dbReference type="AlphaFoldDB" id="A0A1L9SSK1"/>
<dbReference type="PANTHER" id="PTHR45649">
    <property type="entry name" value="AMINO-ACID PERMEASE BAT1"/>
    <property type="match status" value="1"/>
</dbReference>
<feature type="transmembrane region" description="Helical" evidence="6">
    <location>
        <begin position="185"/>
        <end position="202"/>
    </location>
</feature>
<dbReference type="STRING" id="1073090.A0A1L9SSK1"/>
<feature type="transmembrane region" description="Helical" evidence="6">
    <location>
        <begin position="286"/>
        <end position="311"/>
    </location>
</feature>
<evidence type="ECO:0000256" key="5">
    <source>
        <dbReference type="ARBA" id="ARBA00023136"/>
    </source>
</evidence>
<dbReference type="GO" id="GO:0016020">
    <property type="term" value="C:membrane"/>
    <property type="evidence" value="ECO:0007669"/>
    <property type="project" value="UniProtKB-SubCell"/>
</dbReference>
<gene>
    <name evidence="7" type="ORF">ASPZODRAFT_22854</name>
</gene>
<keyword evidence="3 6" id="KW-0812">Transmembrane</keyword>
<proteinExistence type="predicted"/>
<organism evidence="7 8">
    <name type="scientific">Penicilliopsis zonata CBS 506.65</name>
    <dbReference type="NCBI Taxonomy" id="1073090"/>
    <lineage>
        <taxon>Eukaryota</taxon>
        <taxon>Fungi</taxon>
        <taxon>Dikarya</taxon>
        <taxon>Ascomycota</taxon>
        <taxon>Pezizomycotina</taxon>
        <taxon>Eurotiomycetes</taxon>
        <taxon>Eurotiomycetidae</taxon>
        <taxon>Eurotiales</taxon>
        <taxon>Aspergillaceae</taxon>
        <taxon>Penicilliopsis</taxon>
    </lineage>
</organism>
<dbReference type="EMBL" id="KV878337">
    <property type="protein sequence ID" value="OJJ50178.1"/>
    <property type="molecule type" value="Genomic_DNA"/>
</dbReference>
<dbReference type="Gene3D" id="1.20.1740.10">
    <property type="entry name" value="Amino acid/polyamine transporter I"/>
    <property type="match status" value="1"/>
</dbReference>
<evidence type="ECO:0000256" key="6">
    <source>
        <dbReference type="SAM" id="Phobius"/>
    </source>
</evidence>
<dbReference type="PANTHER" id="PTHR45649:SF5">
    <property type="entry name" value="GABA TRANSPORTER (EUROFUNG)-RELATED"/>
    <property type="match status" value="1"/>
</dbReference>
<keyword evidence="2" id="KW-0813">Transport</keyword>
<dbReference type="InterPro" id="IPR002293">
    <property type="entry name" value="AA/rel_permease1"/>
</dbReference>
<feature type="transmembrane region" description="Helical" evidence="6">
    <location>
        <begin position="253"/>
        <end position="274"/>
    </location>
</feature>
<comment type="subcellular location">
    <subcellularLocation>
        <location evidence="1">Membrane</location>
        <topology evidence="1">Multi-pass membrane protein</topology>
    </subcellularLocation>
</comment>
<evidence type="ECO:0000256" key="4">
    <source>
        <dbReference type="ARBA" id="ARBA00022989"/>
    </source>
</evidence>
<feature type="transmembrane region" description="Helical" evidence="6">
    <location>
        <begin position="494"/>
        <end position="512"/>
    </location>
</feature>
<reference evidence="8" key="1">
    <citation type="journal article" date="2017" name="Genome Biol.">
        <title>Comparative genomics reveals high biological diversity and specific adaptations in the industrially and medically important fungal genus Aspergillus.</title>
        <authorList>
            <person name="de Vries R.P."/>
            <person name="Riley R."/>
            <person name="Wiebenga A."/>
            <person name="Aguilar-Osorio G."/>
            <person name="Amillis S."/>
            <person name="Uchima C.A."/>
            <person name="Anderluh G."/>
            <person name="Asadollahi M."/>
            <person name="Askin M."/>
            <person name="Barry K."/>
            <person name="Battaglia E."/>
            <person name="Bayram O."/>
            <person name="Benocci T."/>
            <person name="Braus-Stromeyer S.A."/>
            <person name="Caldana C."/>
            <person name="Canovas D."/>
            <person name="Cerqueira G.C."/>
            <person name="Chen F."/>
            <person name="Chen W."/>
            <person name="Choi C."/>
            <person name="Clum A."/>
            <person name="Dos Santos R.A."/>
            <person name="Damasio A.R."/>
            <person name="Diallinas G."/>
            <person name="Emri T."/>
            <person name="Fekete E."/>
            <person name="Flipphi M."/>
            <person name="Freyberg S."/>
            <person name="Gallo A."/>
            <person name="Gournas C."/>
            <person name="Habgood R."/>
            <person name="Hainaut M."/>
            <person name="Harispe M.L."/>
            <person name="Henrissat B."/>
            <person name="Hilden K.S."/>
            <person name="Hope R."/>
            <person name="Hossain A."/>
            <person name="Karabika E."/>
            <person name="Karaffa L."/>
            <person name="Karanyi Z."/>
            <person name="Krasevec N."/>
            <person name="Kuo A."/>
            <person name="Kusch H."/>
            <person name="LaButti K."/>
            <person name="Lagendijk E.L."/>
            <person name="Lapidus A."/>
            <person name="Levasseur A."/>
            <person name="Lindquist E."/>
            <person name="Lipzen A."/>
            <person name="Logrieco A.F."/>
            <person name="MacCabe A."/>
            <person name="Maekelae M.R."/>
            <person name="Malavazi I."/>
            <person name="Melin P."/>
            <person name="Meyer V."/>
            <person name="Mielnichuk N."/>
            <person name="Miskei M."/>
            <person name="Molnar A.P."/>
            <person name="Mule G."/>
            <person name="Ngan C.Y."/>
            <person name="Orejas M."/>
            <person name="Orosz E."/>
            <person name="Ouedraogo J.P."/>
            <person name="Overkamp K.M."/>
            <person name="Park H.-S."/>
            <person name="Perrone G."/>
            <person name="Piumi F."/>
            <person name="Punt P.J."/>
            <person name="Ram A.F."/>
            <person name="Ramon A."/>
            <person name="Rauscher S."/>
            <person name="Record E."/>
            <person name="Riano-Pachon D.M."/>
            <person name="Robert V."/>
            <person name="Roehrig J."/>
            <person name="Ruller R."/>
            <person name="Salamov A."/>
            <person name="Salih N.S."/>
            <person name="Samson R.A."/>
            <person name="Sandor E."/>
            <person name="Sanguinetti M."/>
            <person name="Schuetze T."/>
            <person name="Sepcic K."/>
            <person name="Shelest E."/>
            <person name="Sherlock G."/>
            <person name="Sophianopoulou V."/>
            <person name="Squina F.M."/>
            <person name="Sun H."/>
            <person name="Susca A."/>
            <person name="Todd R.B."/>
            <person name="Tsang A."/>
            <person name="Unkles S.E."/>
            <person name="van de Wiele N."/>
            <person name="van Rossen-Uffink D."/>
            <person name="Oliveira J.V."/>
            <person name="Vesth T.C."/>
            <person name="Visser J."/>
            <person name="Yu J.-H."/>
            <person name="Zhou M."/>
            <person name="Andersen M.R."/>
            <person name="Archer D.B."/>
            <person name="Baker S.E."/>
            <person name="Benoit I."/>
            <person name="Brakhage A.A."/>
            <person name="Braus G.H."/>
            <person name="Fischer R."/>
            <person name="Frisvad J.C."/>
            <person name="Goldman G.H."/>
            <person name="Houbraken J."/>
            <person name="Oakley B."/>
            <person name="Pocsi I."/>
            <person name="Scazzocchio C."/>
            <person name="Seiboth B."/>
            <person name="vanKuyk P.A."/>
            <person name="Wortman J."/>
            <person name="Dyer P.S."/>
            <person name="Grigoriev I.V."/>
        </authorList>
    </citation>
    <scope>NUCLEOTIDE SEQUENCE [LARGE SCALE GENOMIC DNA]</scope>
    <source>
        <strain evidence="8">CBS 506.65</strain>
    </source>
</reference>
<feature type="transmembrane region" description="Helical" evidence="6">
    <location>
        <begin position="59"/>
        <end position="79"/>
    </location>
</feature>
<keyword evidence="5 6" id="KW-0472">Membrane</keyword>
<keyword evidence="4 6" id="KW-1133">Transmembrane helix</keyword>
<dbReference type="PIRSF" id="PIRSF006060">
    <property type="entry name" value="AA_transporter"/>
    <property type="match status" value="1"/>
</dbReference>
<protein>
    <recommendedName>
        <fullName evidence="9">Amino acid permease/ SLC12A domain-containing protein</fullName>
    </recommendedName>
</protein>
<dbReference type="RefSeq" id="XP_022584688.1">
    <property type="nucleotide sequence ID" value="XM_022727907.1"/>
</dbReference>
<feature type="transmembrane region" description="Helical" evidence="6">
    <location>
        <begin position="392"/>
        <end position="414"/>
    </location>
</feature>
<evidence type="ECO:0000313" key="7">
    <source>
        <dbReference type="EMBL" id="OJJ50178.1"/>
    </source>
</evidence>
<dbReference type="Pfam" id="PF13520">
    <property type="entry name" value="AA_permease_2"/>
    <property type="match status" value="1"/>
</dbReference>
<dbReference type="GeneID" id="34614371"/>
<evidence type="ECO:0000256" key="3">
    <source>
        <dbReference type="ARBA" id="ARBA00022692"/>
    </source>
</evidence>
<feature type="transmembrane region" description="Helical" evidence="6">
    <location>
        <begin position="462"/>
        <end position="482"/>
    </location>
</feature>
<name>A0A1L9SSK1_9EURO</name>
<dbReference type="Proteomes" id="UP000184188">
    <property type="component" value="Unassembled WGS sequence"/>
</dbReference>
<evidence type="ECO:0000313" key="8">
    <source>
        <dbReference type="Proteomes" id="UP000184188"/>
    </source>
</evidence>
<dbReference type="OrthoDB" id="3257095at2759"/>
<sequence length="534" mass="58291">MSQDSIEMTPFGTRVPRQYVQEIQPNSGLKQRDGGSNGMIGSASNTGARYQMERKFGSLSILALSITLLASWESIASGFSEGLTNGGPAALVWGMLLSISGTMALAMSLGELASICPLAGAQYHWTALLAPPKIRAFCTWMQGWITVFAWQAAGTSICFLVATQIQGLMILNYPDYVYERWHGTLLMWAVMLVSLAINIFAVRSLPLLQLCGGIMHIAFFIVLVVPLVLLSPRSTSKFVFTQLLNENGWKSNGVAWCLGMLTVTYSLTGFDGALHMSEEVRNPAKVIPRILIQTIAINGTLAFAFILVLLYCIGDVDTVMSTPTGYPIIAILYQTTGSVRAATAMQAAITSVGFVSNIAFLASVSRLTWAFARDGGLPYSKFFAKVDGKYHIPFRSICLVSVITMVLSLINIASTTALEAILALTTSSIYVSYTIPVVLMLRKRLLHEPITFGPWTMGRWGLAVNLYAIVYAIFVCIFVIFPTEVPVSATNMNYSGPVFLGVLLFLICDWLVRGRGRYIGPLKELIQQAAQTDR</sequence>